<sequence>MAGTDFRSTDLETQSDGTMRVTHRGVDIVVSAEQNDRGAWVARIDASVDGKPFALPDVEPVTPEWTTHAEALRDGVERGCYLVERSKAGHGLEDSAHGSGGD</sequence>
<dbReference type="InterPro" id="IPR046696">
    <property type="entry name" value="DUF6566"/>
</dbReference>
<comment type="caution">
    <text evidence="2">The sequence shown here is derived from an EMBL/GenBank/DDBJ whole genome shotgun (WGS) entry which is preliminary data.</text>
</comment>
<feature type="domain" description="DUF6566" evidence="1">
    <location>
        <begin position="19"/>
        <end position="87"/>
    </location>
</feature>
<evidence type="ECO:0000259" key="1">
    <source>
        <dbReference type="Pfam" id="PF20204"/>
    </source>
</evidence>
<organism evidence="2 3">
    <name type="scientific">Paraburkholderia graminis</name>
    <dbReference type="NCBI Taxonomy" id="60548"/>
    <lineage>
        <taxon>Bacteria</taxon>
        <taxon>Pseudomonadati</taxon>
        <taxon>Pseudomonadota</taxon>
        <taxon>Betaproteobacteria</taxon>
        <taxon>Burkholderiales</taxon>
        <taxon>Burkholderiaceae</taxon>
        <taxon>Paraburkholderia</taxon>
    </lineage>
</organism>
<gene>
    <name evidence="2" type="ORF">QF025_005286</name>
</gene>
<reference evidence="2 3" key="1">
    <citation type="submission" date="2023-08" db="EMBL/GenBank/DDBJ databases">
        <title>Genome sequencing of plant associated microbes to promote plant fitness in Sorghum bicolor and Oryza sativa.</title>
        <authorList>
            <person name="Coleman-Derr D."/>
        </authorList>
    </citation>
    <scope>NUCLEOTIDE SEQUENCE [LARGE SCALE GENOMIC DNA]</scope>
    <source>
        <strain evidence="2 3">SLBN-33</strain>
    </source>
</reference>
<protein>
    <recommendedName>
        <fullName evidence="1">DUF6566 domain-containing protein</fullName>
    </recommendedName>
</protein>
<evidence type="ECO:0000313" key="3">
    <source>
        <dbReference type="Proteomes" id="UP001245184"/>
    </source>
</evidence>
<accession>A0ABD5CNZ0</accession>
<dbReference type="RefSeq" id="WP_310033866.1">
    <property type="nucleotide sequence ID" value="NZ_JAVIZN010000002.1"/>
</dbReference>
<evidence type="ECO:0000313" key="2">
    <source>
        <dbReference type="EMBL" id="MDR6206566.1"/>
    </source>
</evidence>
<dbReference type="AlphaFoldDB" id="A0ABD5CNZ0"/>
<dbReference type="Pfam" id="PF20204">
    <property type="entry name" value="DUF6566"/>
    <property type="match status" value="1"/>
</dbReference>
<name>A0ABD5CNZ0_9BURK</name>
<dbReference type="Proteomes" id="UP001245184">
    <property type="component" value="Unassembled WGS sequence"/>
</dbReference>
<proteinExistence type="predicted"/>
<dbReference type="EMBL" id="JAVIZN010000002">
    <property type="protein sequence ID" value="MDR6206566.1"/>
    <property type="molecule type" value="Genomic_DNA"/>
</dbReference>